<comment type="caution">
    <text evidence="2">The sequence shown here is derived from an EMBL/GenBank/DDBJ whole genome shotgun (WGS) entry which is preliminary data.</text>
</comment>
<dbReference type="AlphaFoldDB" id="A0A1J5P8V8"/>
<dbReference type="EMBL" id="MLJW01006091">
    <property type="protein sequence ID" value="OIQ67184.1"/>
    <property type="molecule type" value="Genomic_DNA"/>
</dbReference>
<evidence type="ECO:0000256" key="1">
    <source>
        <dbReference type="SAM" id="MobiDB-lite"/>
    </source>
</evidence>
<protein>
    <submittedName>
        <fullName evidence="2">Uncharacterized protein</fullName>
    </submittedName>
</protein>
<evidence type="ECO:0000313" key="2">
    <source>
        <dbReference type="EMBL" id="OIQ67184.1"/>
    </source>
</evidence>
<feature type="compositionally biased region" description="Basic residues" evidence="1">
    <location>
        <begin position="10"/>
        <end position="24"/>
    </location>
</feature>
<feature type="region of interest" description="Disordered" evidence="1">
    <location>
        <begin position="1"/>
        <end position="31"/>
    </location>
</feature>
<sequence>MLTLPPLNKNSKRWHQLQKPKLHRANNPNVPRYQQGYPASTFIMNPTPPPVAVAAS</sequence>
<proteinExistence type="predicted"/>
<gene>
    <name evidence="2" type="ORF">GALL_512390</name>
</gene>
<name>A0A1J5P8V8_9ZZZZ</name>
<accession>A0A1J5P8V8</accession>
<organism evidence="2">
    <name type="scientific">mine drainage metagenome</name>
    <dbReference type="NCBI Taxonomy" id="410659"/>
    <lineage>
        <taxon>unclassified sequences</taxon>
        <taxon>metagenomes</taxon>
        <taxon>ecological metagenomes</taxon>
    </lineage>
</organism>
<reference evidence="2" key="1">
    <citation type="submission" date="2016-10" db="EMBL/GenBank/DDBJ databases">
        <title>Sequence of Gallionella enrichment culture.</title>
        <authorList>
            <person name="Poehlein A."/>
            <person name="Muehling M."/>
            <person name="Daniel R."/>
        </authorList>
    </citation>
    <scope>NUCLEOTIDE SEQUENCE</scope>
</reference>